<name>A0A7S3DQL0_9STRA</name>
<gene>
    <name evidence="1" type="ORF">APAL1065_LOCUS14022</name>
</gene>
<accession>A0A7S3DQL0</accession>
<reference evidence="1" key="1">
    <citation type="submission" date="2021-01" db="EMBL/GenBank/DDBJ databases">
        <authorList>
            <person name="Corre E."/>
            <person name="Pelletier E."/>
            <person name="Niang G."/>
            <person name="Scheremetjew M."/>
            <person name="Finn R."/>
            <person name="Kale V."/>
            <person name="Holt S."/>
            <person name="Cochrane G."/>
            <person name="Meng A."/>
            <person name="Brown T."/>
            <person name="Cohen L."/>
        </authorList>
    </citation>
    <scope>NUCLEOTIDE SEQUENCE</scope>
    <source>
        <strain evidence="1">CCMP125</strain>
    </source>
</reference>
<organism evidence="1">
    <name type="scientific">Entomoneis paludosa</name>
    <dbReference type="NCBI Taxonomy" id="265537"/>
    <lineage>
        <taxon>Eukaryota</taxon>
        <taxon>Sar</taxon>
        <taxon>Stramenopiles</taxon>
        <taxon>Ochrophyta</taxon>
        <taxon>Bacillariophyta</taxon>
        <taxon>Bacillariophyceae</taxon>
        <taxon>Bacillariophycidae</taxon>
        <taxon>Entomoneidaceae</taxon>
        <taxon>Entomoneis</taxon>
    </lineage>
</organism>
<dbReference type="AlphaFoldDB" id="A0A7S3DQL0"/>
<evidence type="ECO:0000313" key="1">
    <source>
        <dbReference type="EMBL" id="CAD9970243.1"/>
    </source>
</evidence>
<protein>
    <submittedName>
        <fullName evidence="1">Uncharacterized protein</fullName>
    </submittedName>
</protein>
<proteinExistence type="predicted"/>
<dbReference type="EMBL" id="HBHT01020936">
    <property type="protein sequence ID" value="CAD9970243.1"/>
    <property type="molecule type" value="Transcribed_RNA"/>
</dbReference>
<sequence>MVSQFHSTSGHFTKEREQQREQHILAVATNNHFQVFKISFAYIFRSIAIHQSHLCLLASSLPIEPEQSESYCFQPGKNTSIYNLGPTAATFAWNTRVRSATRRAAETNKPNNNK</sequence>